<organism evidence="1 2">
    <name type="scientific">Pyropia yezoensis</name>
    <name type="common">Susabi-nori</name>
    <name type="synonym">Porphyra yezoensis</name>
    <dbReference type="NCBI Taxonomy" id="2788"/>
    <lineage>
        <taxon>Eukaryota</taxon>
        <taxon>Rhodophyta</taxon>
        <taxon>Bangiophyceae</taxon>
        <taxon>Bangiales</taxon>
        <taxon>Bangiaceae</taxon>
        <taxon>Pyropia</taxon>
    </lineage>
</organism>
<keyword evidence="2" id="KW-1185">Reference proteome</keyword>
<evidence type="ECO:0000313" key="2">
    <source>
        <dbReference type="Proteomes" id="UP000798662"/>
    </source>
</evidence>
<accession>A0ACC3CEZ5</accession>
<sequence length="310" mass="33296">MCAAVAAERRNLSSVMNAARRQAELCVYALLFSSLRSGTDGLVARGLADQLSALEEDVWQLLQFRCYCRRRRPAFGFQGQPPFAVKKHLLELRGELMLLLQLAALQLHEVGLADDTSTSSPSAATKPFAVVELYNEAAAAGNALATSNLGVCYERGLGVAKDEKRAVELFQEAAAAGDAGANRHLGVCYERGLGVAKDENRAVELFQKAVAGGDLAGKIHLGVCYERGLMVAKDVKRALKLYQEAAEGGDAAGKRHLGYCFRQGLGVAKDEKRAVELFQEAAAAGDAGANRHLGVCYERGLGWPRTRSGR</sequence>
<dbReference type="Proteomes" id="UP000798662">
    <property type="component" value="Chromosome 3"/>
</dbReference>
<gene>
    <name evidence="1" type="ORF">I4F81_011268</name>
</gene>
<reference evidence="1" key="1">
    <citation type="submission" date="2019-11" db="EMBL/GenBank/DDBJ databases">
        <title>Nori genome reveals adaptations in red seaweeds to the harsh intertidal environment.</title>
        <authorList>
            <person name="Wang D."/>
            <person name="Mao Y."/>
        </authorList>
    </citation>
    <scope>NUCLEOTIDE SEQUENCE</scope>
    <source>
        <tissue evidence="1">Gametophyte</tissue>
    </source>
</reference>
<dbReference type="EMBL" id="CM020620">
    <property type="protein sequence ID" value="KAK1868785.1"/>
    <property type="molecule type" value="Genomic_DNA"/>
</dbReference>
<comment type="caution">
    <text evidence="1">The sequence shown here is derived from an EMBL/GenBank/DDBJ whole genome shotgun (WGS) entry which is preliminary data.</text>
</comment>
<evidence type="ECO:0000313" key="1">
    <source>
        <dbReference type="EMBL" id="KAK1868785.1"/>
    </source>
</evidence>
<protein>
    <submittedName>
        <fullName evidence="1">Uncharacterized protein</fullName>
    </submittedName>
</protein>
<proteinExistence type="predicted"/>
<name>A0ACC3CEZ5_PYRYE</name>